<protein>
    <submittedName>
        <fullName evidence="7">CHAT domain-containing protein</fullName>
    </submittedName>
</protein>
<feature type="transmembrane region" description="Helical" evidence="5">
    <location>
        <begin position="965"/>
        <end position="984"/>
    </location>
</feature>
<dbReference type="Pfam" id="PF12770">
    <property type="entry name" value="CHAT"/>
    <property type="match status" value="1"/>
</dbReference>
<feature type="repeat" description="TPR" evidence="3">
    <location>
        <begin position="99"/>
        <end position="132"/>
    </location>
</feature>
<dbReference type="Pfam" id="PF13176">
    <property type="entry name" value="TPR_7"/>
    <property type="match status" value="1"/>
</dbReference>
<dbReference type="InterPro" id="IPR019734">
    <property type="entry name" value="TPR_rpt"/>
</dbReference>
<name>A0ABP7XI57_9FLAO</name>
<feature type="repeat" description="TPR" evidence="3">
    <location>
        <begin position="183"/>
        <end position="216"/>
    </location>
</feature>
<comment type="caution">
    <text evidence="7">The sequence shown here is derived from an EMBL/GenBank/DDBJ whole genome shotgun (WGS) entry which is preliminary data.</text>
</comment>
<dbReference type="PANTHER" id="PTHR45641">
    <property type="entry name" value="TETRATRICOPEPTIDE REPEAT PROTEIN (AFU_ORTHOLOGUE AFUA_6G03870)"/>
    <property type="match status" value="1"/>
</dbReference>
<dbReference type="InterPro" id="IPR011990">
    <property type="entry name" value="TPR-like_helical_dom_sf"/>
</dbReference>
<keyword evidence="8" id="KW-1185">Reference proteome</keyword>
<feature type="coiled-coil region" evidence="4">
    <location>
        <begin position="436"/>
        <end position="463"/>
    </location>
</feature>
<gene>
    <name evidence="7" type="ORF">GCM10022393_17200</name>
</gene>
<dbReference type="Pfam" id="PF13181">
    <property type="entry name" value="TPR_8"/>
    <property type="match status" value="3"/>
</dbReference>
<keyword evidence="5" id="KW-0812">Transmembrane</keyword>
<feature type="domain" description="CHAT" evidence="6">
    <location>
        <begin position="658"/>
        <end position="953"/>
    </location>
</feature>
<dbReference type="PROSITE" id="PS50005">
    <property type="entry name" value="TPR"/>
    <property type="match status" value="6"/>
</dbReference>
<reference evidence="8" key="1">
    <citation type="journal article" date="2019" name="Int. J. Syst. Evol. Microbiol.">
        <title>The Global Catalogue of Microorganisms (GCM) 10K type strain sequencing project: providing services to taxonomists for standard genome sequencing and annotation.</title>
        <authorList>
            <consortium name="The Broad Institute Genomics Platform"/>
            <consortium name="The Broad Institute Genome Sequencing Center for Infectious Disease"/>
            <person name="Wu L."/>
            <person name="Ma J."/>
        </authorList>
    </citation>
    <scope>NUCLEOTIDE SEQUENCE [LARGE SCALE GENOMIC DNA]</scope>
    <source>
        <strain evidence="8">JCM 17106</strain>
    </source>
</reference>
<dbReference type="EMBL" id="BAABCW010000005">
    <property type="protein sequence ID" value="GAA4116519.1"/>
    <property type="molecule type" value="Genomic_DNA"/>
</dbReference>
<evidence type="ECO:0000256" key="3">
    <source>
        <dbReference type="PROSITE-ProRule" id="PRU00339"/>
    </source>
</evidence>
<dbReference type="PANTHER" id="PTHR45641:SF19">
    <property type="entry name" value="NEPHROCYSTIN-3"/>
    <property type="match status" value="1"/>
</dbReference>
<accession>A0ABP7XI57</accession>
<evidence type="ECO:0000256" key="4">
    <source>
        <dbReference type="SAM" id="Coils"/>
    </source>
</evidence>
<keyword evidence="1" id="KW-0677">Repeat</keyword>
<dbReference type="Pfam" id="PF13424">
    <property type="entry name" value="TPR_12"/>
    <property type="match status" value="2"/>
</dbReference>
<organism evidence="7 8">
    <name type="scientific">Aquimarina addita</name>
    <dbReference type="NCBI Taxonomy" id="870485"/>
    <lineage>
        <taxon>Bacteria</taxon>
        <taxon>Pseudomonadati</taxon>
        <taxon>Bacteroidota</taxon>
        <taxon>Flavobacteriia</taxon>
        <taxon>Flavobacteriales</taxon>
        <taxon>Flavobacteriaceae</taxon>
        <taxon>Aquimarina</taxon>
    </lineage>
</organism>
<evidence type="ECO:0000256" key="5">
    <source>
        <dbReference type="SAM" id="Phobius"/>
    </source>
</evidence>
<feature type="repeat" description="TPR" evidence="3">
    <location>
        <begin position="141"/>
        <end position="174"/>
    </location>
</feature>
<evidence type="ECO:0000256" key="1">
    <source>
        <dbReference type="ARBA" id="ARBA00022737"/>
    </source>
</evidence>
<evidence type="ECO:0000259" key="6">
    <source>
        <dbReference type="Pfam" id="PF12770"/>
    </source>
</evidence>
<keyword evidence="4" id="KW-0175">Coiled coil</keyword>
<evidence type="ECO:0000313" key="8">
    <source>
        <dbReference type="Proteomes" id="UP001500459"/>
    </source>
</evidence>
<dbReference type="Gene3D" id="1.25.40.10">
    <property type="entry name" value="Tetratricopeptide repeat domain"/>
    <property type="match status" value="2"/>
</dbReference>
<sequence>MITLSVSAQKSNDTLAAFQYFQKGNSLLLDNEIDKSIVCFEKALSIYKDFNVWERVAECYIKIGENHRQISAYDESRSNAQKALEICRQNCSETTILEALAYDLIGNYYLKNNDYKKALEVCRKGLHIKLTILPNKHLSLGRSYELMALIYEQYEDFDQALTYYEKNLEITKELRGLIHEYTANGFNNVGAILMEKGELEKALQYLEKGLSIKNELFGSSHYQISTSFINIGIVHKRMGFFDKALEYYQKAIAIRTNLYDKNHRSLIGPYHNAGLVYHNKKEYDTAISYFNKGISIILELVGDSHNFTAHSYSNFGDVYLEKGDYKKALDYFIKSHTIFKTNLGEHNTRLAIAYNFTSSAYYKNEEYHKALEYYNKAINANQKQDTVKSLQQNVGFNDFFDLMTLLESLEGKAKVLKEQFKEKGDSRKLDFSILNYQKADSVINEIRQNLHNYTDKVVFAKRTKDVYKGAIEAHMLYYDLNKNRNFLISAFRYFEKSKANTMKELLSESSAISFAGLPKETLHYEKELKRDRAFYKSKLNKEFSNKEKDVNTTLYYENELFNVSRKQDSLTEILENKFPKYYQLKYQNTLTSVEKIQQKLQKNTTMLEFFSTEDITYVCTISKNNITVKELSTPQLAQKIASFRKAIIGKNTTAYKTTAYQLYKELIVPVEDQLVGDELIIVPDGSLWHLNFELLLSQLDTSNNFKEQPYFLKKYAIAYANSATLLFSENDHIIDTSMNKEECLAFSFSENNTTATAKNMSMSVLRATGDDLPGTRKEIKAIAEIVDGSYYYGAEAIEANFKNNVNKYKILHLALHGVVDNAHPENSKLFFTKGKDTLEDNLLYSHELFTLDIPAELTVLSACNTGVGKIAKGEGIMSLGTAFQYAGTKSLLLSNWEVSDQTTPELMKNFYKNIKAGMSKSKALQQAKLKFLDNATVYNAQPFYWGGFYMIGDTAPIHFNSYTFIYWYIGLGIIAIILLSLLWYRFKINKTENQ</sequence>
<feature type="repeat" description="TPR" evidence="3">
    <location>
        <begin position="225"/>
        <end position="258"/>
    </location>
</feature>
<proteinExistence type="predicted"/>
<dbReference type="SUPFAM" id="SSF48452">
    <property type="entry name" value="TPR-like"/>
    <property type="match status" value="2"/>
</dbReference>
<dbReference type="SMART" id="SM00028">
    <property type="entry name" value="TPR"/>
    <property type="match status" value="9"/>
</dbReference>
<feature type="repeat" description="TPR" evidence="3">
    <location>
        <begin position="351"/>
        <end position="384"/>
    </location>
</feature>
<evidence type="ECO:0000313" key="7">
    <source>
        <dbReference type="EMBL" id="GAA4116519.1"/>
    </source>
</evidence>
<dbReference type="InterPro" id="IPR024983">
    <property type="entry name" value="CHAT_dom"/>
</dbReference>
<feature type="repeat" description="TPR" evidence="3">
    <location>
        <begin position="309"/>
        <end position="342"/>
    </location>
</feature>
<keyword evidence="5" id="KW-1133">Transmembrane helix</keyword>
<evidence type="ECO:0000256" key="2">
    <source>
        <dbReference type="ARBA" id="ARBA00022803"/>
    </source>
</evidence>
<keyword evidence="5" id="KW-0472">Membrane</keyword>
<keyword evidence="2 3" id="KW-0802">TPR repeat</keyword>
<dbReference type="Proteomes" id="UP001500459">
    <property type="component" value="Unassembled WGS sequence"/>
</dbReference>